<proteinExistence type="predicted"/>
<keyword evidence="3" id="KW-1185">Reference proteome</keyword>
<dbReference type="VEuPathDB" id="FungiDB:ASPCADRAFT_205168"/>
<name>A0A1R3RTT9_ASPC5</name>
<protein>
    <submittedName>
        <fullName evidence="2">Uncharacterized protein</fullName>
    </submittedName>
</protein>
<evidence type="ECO:0000313" key="2">
    <source>
        <dbReference type="EMBL" id="OOF97894.1"/>
    </source>
</evidence>
<dbReference type="EMBL" id="KV907496">
    <property type="protein sequence ID" value="OOF97894.1"/>
    <property type="molecule type" value="Genomic_DNA"/>
</dbReference>
<feature type="region of interest" description="Disordered" evidence="1">
    <location>
        <begin position="13"/>
        <end position="48"/>
    </location>
</feature>
<dbReference type="AlphaFoldDB" id="A0A1R3RTT9"/>
<evidence type="ECO:0000256" key="1">
    <source>
        <dbReference type="SAM" id="MobiDB-lite"/>
    </source>
</evidence>
<dbReference type="Proteomes" id="UP000188318">
    <property type="component" value="Unassembled WGS sequence"/>
</dbReference>
<gene>
    <name evidence="2" type="ORF">ASPCADRAFT_205168</name>
</gene>
<reference evidence="3" key="1">
    <citation type="journal article" date="2017" name="Genome Biol.">
        <title>Comparative genomics reveals high biological diversity and specific adaptations in the industrially and medically important fungal genus Aspergillus.</title>
        <authorList>
            <person name="de Vries R.P."/>
            <person name="Riley R."/>
            <person name="Wiebenga A."/>
            <person name="Aguilar-Osorio G."/>
            <person name="Amillis S."/>
            <person name="Uchima C.A."/>
            <person name="Anderluh G."/>
            <person name="Asadollahi M."/>
            <person name="Askin M."/>
            <person name="Barry K."/>
            <person name="Battaglia E."/>
            <person name="Bayram O."/>
            <person name="Benocci T."/>
            <person name="Braus-Stromeyer S.A."/>
            <person name="Caldana C."/>
            <person name="Canovas D."/>
            <person name="Cerqueira G.C."/>
            <person name="Chen F."/>
            <person name="Chen W."/>
            <person name="Choi C."/>
            <person name="Clum A."/>
            <person name="Dos Santos R.A."/>
            <person name="Damasio A.R."/>
            <person name="Diallinas G."/>
            <person name="Emri T."/>
            <person name="Fekete E."/>
            <person name="Flipphi M."/>
            <person name="Freyberg S."/>
            <person name="Gallo A."/>
            <person name="Gournas C."/>
            <person name="Habgood R."/>
            <person name="Hainaut M."/>
            <person name="Harispe M.L."/>
            <person name="Henrissat B."/>
            <person name="Hilden K.S."/>
            <person name="Hope R."/>
            <person name="Hossain A."/>
            <person name="Karabika E."/>
            <person name="Karaffa L."/>
            <person name="Karanyi Z."/>
            <person name="Krasevec N."/>
            <person name="Kuo A."/>
            <person name="Kusch H."/>
            <person name="LaButti K."/>
            <person name="Lagendijk E.L."/>
            <person name="Lapidus A."/>
            <person name="Levasseur A."/>
            <person name="Lindquist E."/>
            <person name="Lipzen A."/>
            <person name="Logrieco A.F."/>
            <person name="MacCabe A."/>
            <person name="Maekelae M.R."/>
            <person name="Malavazi I."/>
            <person name="Melin P."/>
            <person name="Meyer V."/>
            <person name="Mielnichuk N."/>
            <person name="Miskei M."/>
            <person name="Molnar A.P."/>
            <person name="Mule G."/>
            <person name="Ngan C.Y."/>
            <person name="Orejas M."/>
            <person name="Orosz E."/>
            <person name="Ouedraogo J.P."/>
            <person name="Overkamp K.M."/>
            <person name="Park H.-S."/>
            <person name="Perrone G."/>
            <person name="Piumi F."/>
            <person name="Punt P.J."/>
            <person name="Ram A.F."/>
            <person name="Ramon A."/>
            <person name="Rauscher S."/>
            <person name="Record E."/>
            <person name="Riano-Pachon D.M."/>
            <person name="Robert V."/>
            <person name="Roehrig J."/>
            <person name="Ruller R."/>
            <person name="Salamov A."/>
            <person name="Salih N.S."/>
            <person name="Samson R.A."/>
            <person name="Sandor E."/>
            <person name="Sanguinetti M."/>
            <person name="Schuetze T."/>
            <person name="Sepcic K."/>
            <person name="Shelest E."/>
            <person name="Sherlock G."/>
            <person name="Sophianopoulou V."/>
            <person name="Squina F.M."/>
            <person name="Sun H."/>
            <person name="Susca A."/>
            <person name="Todd R.B."/>
            <person name="Tsang A."/>
            <person name="Unkles S.E."/>
            <person name="van de Wiele N."/>
            <person name="van Rossen-Uffink D."/>
            <person name="Oliveira J.V."/>
            <person name="Vesth T.C."/>
            <person name="Visser J."/>
            <person name="Yu J.-H."/>
            <person name="Zhou M."/>
            <person name="Andersen M.R."/>
            <person name="Archer D.B."/>
            <person name="Baker S.E."/>
            <person name="Benoit I."/>
            <person name="Brakhage A.A."/>
            <person name="Braus G.H."/>
            <person name="Fischer R."/>
            <person name="Frisvad J.C."/>
            <person name="Goldman G.H."/>
            <person name="Houbraken J."/>
            <person name="Oakley B."/>
            <person name="Pocsi I."/>
            <person name="Scazzocchio C."/>
            <person name="Seiboth B."/>
            <person name="vanKuyk P.A."/>
            <person name="Wortman J."/>
            <person name="Dyer P.S."/>
            <person name="Grigoriev I.V."/>
        </authorList>
    </citation>
    <scope>NUCLEOTIDE SEQUENCE [LARGE SCALE GENOMIC DNA]</scope>
    <source>
        <strain evidence="3">ITEM 5010</strain>
    </source>
</reference>
<organism evidence="2 3">
    <name type="scientific">Aspergillus carbonarius (strain ITEM 5010)</name>
    <dbReference type="NCBI Taxonomy" id="602072"/>
    <lineage>
        <taxon>Eukaryota</taxon>
        <taxon>Fungi</taxon>
        <taxon>Dikarya</taxon>
        <taxon>Ascomycota</taxon>
        <taxon>Pezizomycotina</taxon>
        <taxon>Eurotiomycetes</taxon>
        <taxon>Eurotiomycetidae</taxon>
        <taxon>Eurotiales</taxon>
        <taxon>Aspergillaceae</taxon>
        <taxon>Aspergillus</taxon>
        <taxon>Aspergillus subgen. Circumdati</taxon>
    </lineage>
</organism>
<accession>A0A1R3RTT9</accession>
<feature type="compositionally biased region" description="Polar residues" evidence="1">
    <location>
        <begin position="32"/>
        <end position="47"/>
    </location>
</feature>
<sequence length="73" mass="7825">MAGRWSALLYKEQAQDQQECEPATGRRLSATAMPTQSGLKTRKQSLGGSDVVGVFGLGRNTSTSNIVKKLGQQ</sequence>
<evidence type="ECO:0000313" key="3">
    <source>
        <dbReference type="Proteomes" id="UP000188318"/>
    </source>
</evidence>